<evidence type="ECO:0000256" key="2">
    <source>
        <dbReference type="ARBA" id="ARBA00004924"/>
    </source>
</evidence>
<keyword evidence="6" id="KW-0521">NADP</keyword>
<evidence type="ECO:0000256" key="6">
    <source>
        <dbReference type="ARBA" id="ARBA00022857"/>
    </source>
</evidence>
<dbReference type="Proteomes" id="UP001253595">
    <property type="component" value="Unassembled WGS sequence"/>
</dbReference>
<evidence type="ECO:0000256" key="7">
    <source>
        <dbReference type="ARBA" id="ARBA00023002"/>
    </source>
</evidence>
<organism evidence="8 9">
    <name type="scientific">Cellvibrio fibrivorans</name>
    <dbReference type="NCBI Taxonomy" id="126350"/>
    <lineage>
        <taxon>Bacteria</taxon>
        <taxon>Pseudomonadati</taxon>
        <taxon>Pseudomonadota</taxon>
        <taxon>Gammaproteobacteria</taxon>
        <taxon>Cellvibrionales</taxon>
        <taxon>Cellvibrionaceae</taxon>
        <taxon>Cellvibrio</taxon>
    </lineage>
</organism>
<proteinExistence type="inferred from homology"/>
<dbReference type="InterPro" id="IPR025700">
    <property type="entry name" value="Lys/Orn_oxygenase"/>
</dbReference>
<dbReference type="EMBL" id="JAVDVX010000012">
    <property type="protein sequence ID" value="MDR7092165.1"/>
    <property type="molecule type" value="Genomic_DNA"/>
</dbReference>
<sequence>MYNDAIYDFVAVGVGPFNLGLACLSSAVTDLRCVFLDKEEEFNWHPGMLIDGVTLQSPFLADLVSMADPTSPFSYLNYRKQQGSLFNFYVRENFYLERQEFNRYCRWAVSRLDNIRFNHHVEQVVYEPEQRVYRVAGIETQYKKPFSFLTKKLVVGVGMKPRIPDCLGAVHRGFELHSSHYLKNKPQLQKQKKITVVGGGQSGAEIFYDLLKDSEHFGYQLDWVTRAPRFFQMETAKLTLEILCGDYGTYFHGLDMPTKQKIIEEQKSVYCGANQSLLDEIYDFLDASRHNNLPKVQLMSCMNLINVEPDNSTDNRTNGFFLQFAHTQTGEQYQTHTDGLVLSSGHKYEVPAFMEGVFDRIERDEQGKYLQKENWAVDIHGREIFIQNAGFESHGLINQDLGMSCYRNSRILREITGRDIYSVERRFAFQSFVPGNESGWEAIGSGVPR</sequence>
<keyword evidence="4" id="KW-0285">Flavoprotein</keyword>
<comment type="pathway">
    <text evidence="2">Siderophore biosynthesis.</text>
</comment>
<name>A0ABU1V448_9GAMM</name>
<dbReference type="RefSeq" id="WP_310076212.1">
    <property type="nucleotide sequence ID" value="NZ_JAVDVX010000012.1"/>
</dbReference>
<evidence type="ECO:0000256" key="1">
    <source>
        <dbReference type="ARBA" id="ARBA00001974"/>
    </source>
</evidence>
<dbReference type="GO" id="GO:0047091">
    <property type="term" value="F:L-lysine 6-monooxygenase (NADPH) activity"/>
    <property type="evidence" value="ECO:0007669"/>
    <property type="project" value="UniProtKB-EC"/>
</dbReference>
<evidence type="ECO:0000256" key="5">
    <source>
        <dbReference type="ARBA" id="ARBA00022827"/>
    </source>
</evidence>
<dbReference type="SUPFAM" id="SSF51905">
    <property type="entry name" value="FAD/NAD(P)-binding domain"/>
    <property type="match status" value="1"/>
</dbReference>
<comment type="caution">
    <text evidence="8">The sequence shown here is derived from an EMBL/GenBank/DDBJ whole genome shotgun (WGS) entry which is preliminary data.</text>
</comment>
<gene>
    <name evidence="8" type="ORF">J2X05_004206</name>
</gene>
<dbReference type="EC" id="1.14.13.59" evidence="8"/>
<comment type="similarity">
    <text evidence="3">Belongs to the lysine N(6)-hydroxylase/L-ornithine N(5)-oxygenase family.</text>
</comment>
<dbReference type="InterPro" id="IPR036188">
    <property type="entry name" value="FAD/NAD-bd_sf"/>
</dbReference>
<evidence type="ECO:0000313" key="8">
    <source>
        <dbReference type="EMBL" id="MDR7092165.1"/>
    </source>
</evidence>
<comment type="cofactor">
    <cofactor evidence="1">
        <name>FAD</name>
        <dbReference type="ChEBI" id="CHEBI:57692"/>
    </cofactor>
</comment>
<keyword evidence="5" id="KW-0274">FAD</keyword>
<dbReference type="Gene3D" id="3.50.50.60">
    <property type="entry name" value="FAD/NAD(P)-binding domain"/>
    <property type="match status" value="1"/>
</dbReference>
<dbReference type="PANTHER" id="PTHR42802:SF1">
    <property type="entry name" value="L-ORNITHINE N(5)-MONOOXYGENASE"/>
    <property type="match status" value="1"/>
</dbReference>
<protein>
    <submittedName>
        <fullName evidence="8">Lysine N6-hydroxylase</fullName>
        <ecNumber evidence="8">1.14.13.59</ecNumber>
    </submittedName>
</protein>
<reference evidence="8 9" key="1">
    <citation type="submission" date="2023-07" db="EMBL/GenBank/DDBJ databases">
        <title>Sorghum-associated microbial communities from plants grown in Nebraska, USA.</title>
        <authorList>
            <person name="Schachtman D."/>
        </authorList>
    </citation>
    <scope>NUCLEOTIDE SEQUENCE [LARGE SCALE GENOMIC DNA]</scope>
    <source>
        <strain evidence="8 9">BE190</strain>
    </source>
</reference>
<keyword evidence="7 8" id="KW-0560">Oxidoreductase</keyword>
<evidence type="ECO:0000313" key="9">
    <source>
        <dbReference type="Proteomes" id="UP001253595"/>
    </source>
</evidence>
<dbReference type="PANTHER" id="PTHR42802">
    <property type="entry name" value="MONOOXYGENASE"/>
    <property type="match status" value="1"/>
</dbReference>
<dbReference type="Pfam" id="PF13434">
    <property type="entry name" value="Lys_Orn_oxgnase"/>
    <property type="match status" value="1"/>
</dbReference>
<evidence type="ECO:0000256" key="3">
    <source>
        <dbReference type="ARBA" id="ARBA00007588"/>
    </source>
</evidence>
<evidence type="ECO:0000256" key="4">
    <source>
        <dbReference type="ARBA" id="ARBA00022630"/>
    </source>
</evidence>
<keyword evidence="9" id="KW-1185">Reference proteome</keyword>
<accession>A0ABU1V448</accession>